<dbReference type="PANTHER" id="PTHR30483:SF6">
    <property type="entry name" value="PERIPLASMIC BINDING PROTEIN OF ABC TRANSPORTER FOR NATURAL AMINO ACIDS"/>
    <property type="match status" value="1"/>
</dbReference>
<organism evidence="5 6">
    <name type="scientific">Allopusillimonas soli</name>
    <dbReference type="NCBI Taxonomy" id="659016"/>
    <lineage>
        <taxon>Bacteria</taxon>
        <taxon>Pseudomonadati</taxon>
        <taxon>Pseudomonadota</taxon>
        <taxon>Betaproteobacteria</taxon>
        <taxon>Burkholderiales</taxon>
        <taxon>Alcaligenaceae</taxon>
        <taxon>Allopusillimonas</taxon>
    </lineage>
</organism>
<dbReference type="Gene3D" id="3.40.50.2300">
    <property type="match status" value="2"/>
</dbReference>
<proteinExistence type="inferred from homology"/>
<evidence type="ECO:0000256" key="2">
    <source>
        <dbReference type="ARBA" id="ARBA00022729"/>
    </source>
</evidence>
<evidence type="ECO:0000313" key="6">
    <source>
        <dbReference type="Proteomes" id="UP000580517"/>
    </source>
</evidence>
<comment type="similarity">
    <text evidence="1">Belongs to the leucine-binding protein family.</text>
</comment>
<dbReference type="CDD" id="cd06359">
    <property type="entry name" value="PBP1_Nba-like"/>
    <property type="match status" value="1"/>
</dbReference>
<feature type="signal peptide" evidence="3">
    <location>
        <begin position="1"/>
        <end position="24"/>
    </location>
</feature>
<dbReference type="RefSeq" id="WP_129970704.1">
    <property type="nucleotide sequence ID" value="NZ_JACCEW010000006.1"/>
</dbReference>
<protein>
    <submittedName>
        <fullName evidence="5">ABC transporter substrate-binding protein</fullName>
    </submittedName>
</protein>
<reference evidence="5 6" key="1">
    <citation type="submission" date="2020-07" db="EMBL/GenBank/DDBJ databases">
        <title>Taxonomic revisions and descriptions of new bacterial species based on genomic comparisons in the high-G+C-content subgroup of the family Alcaligenaceae.</title>
        <authorList>
            <person name="Szabo A."/>
            <person name="Felfoldi T."/>
        </authorList>
    </citation>
    <scope>NUCLEOTIDE SEQUENCE [LARGE SCALE GENOMIC DNA]</scope>
    <source>
        <strain evidence="5 6">DSM 25264</strain>
    </source>
</reference>
<dbReference type="OrthoDB" id="8522748at2"/>
<keyword evidence="6" id="KW-1185">Reference proteome</keyword>
<dbReference type="InterPro" id="IPR028082">
    <property type="entry name" value="Peripla_BP_I"/>
</dbReference>
<dbReference type="PANTHER" id="PTHR30483">
    <property type="entry name" value="LEUCINE-SPECIFIC-BINDING PROTEIN"/>
    <property type="match status" value="1"/>
</dbReference>
<feature type="chain" id="PRO_5033011429" evidence="3">
    <location>
        <begin position="25"/>
        <end position="391"/>
    </location>
</feature>
<accession>A0A853FG77</accession>
<comment type="caution">
    <text evidence="5">The sequence shown here is derived from an EMBL/GenBank/DDBJ whole genome shotgun (WGS) entry which is preliminary data.</text>
</comment>
<keyword evidence="2 3" id="KW-0732">Signal</keyword>
<dbReference type="Proteomes" id="UP000580517">
    <property type="component" value="Unassembled WGS sequence"/>
</dbReference>
<evidence type="ECO:0000256" key="1">
    <source>
        <dbReference type="ARBA" id="ARBA00010062"/>
    </source>
</evidence>
<evidence type="ECO:0000313" key="5">
    <source>
        <dbReference type="EMBL" id="NYT38662.1"/>
    </source>
</evidence>
<dbReference type="AlphaFoldDB" id="A0A853FG77"/>
<dbReference type="EMBL" id="JACCEW010000006">
    <property type="protein sequence ID" value="NYT38662.1"/>
    <property type="molecule type" value="Genomic_DNA"/>
</dbReference>
<dbReference type="SUPFAM" id="SSF53822">
    <property type="entry name" value="Periplasmic binding protein-like I"/>
    <property type="match status" value="1"/>
</dbReference>
<dbReference type="InterPro" id="IPR028081">
    <property type="entry name" value="Leu-bd"/>
</dbReference>
<sequence length="391" mass="41821">MKTRKLLIAVSAALAMGWAAGAQAADPVKIALVAELSGPAAALGQDKLDAFMMAVEQNGGKLGGVPVEVLARDSQLKPEVANQIAEELIEKEKVPIVTGISFSNIMMTMARKLDAANILVVGSGAGPAPLAGKRCLPNVFVVSKQNDQFAEAMGQYAADQGYKRIIAMAPNYQAGKDFVNGFKRTYTTPLVDEIYTPLNQLDFSAELSRISAEKPDAVYVFYPGGLGVSFVRAYKQAGLIDKVPLLSVSTVDGTTLPALKDTALGVMHASAWGPDLDNPVNRKFVADFEAKYHRIPSEYAAQSYDAAMLIASALAKTGGDVSDLQALRKAVAAADFKSVRGNFSFNTNQFPIQDFYAFKVVKGAEGNATLKTVSKVLKNSKDAYYQECKRS</sequence>
<evidence type="ECO:0000256" key="3">
    <source>
        <dbReference type="SAM" id="SignalP"/>
    </source>
</evidence>
<feature type="domain" description="Leucine-binding protein" evidence="4">
    <location>
        <begin position="27"/>
        <end position="363"/>
    </location>
</feature>
<dbReference type="Pfam" id="PF13458">
    <property type="entry name" value="Peripla_BP_6"/>
    <property type="match status" value="1"/>
</dbReference>
<gene>
    <name evidence="5" type="ORF">H0A68_17415</name>
</gene>
<name>A0A853FG77_9BURK</name>
<dbReference type="InterPro" id="IPR051010">
    <property type="entry name" value="BCAA_transport"/>
</dbReference>
<evidence type="ECO:0000259" key="4">
    <source>
        <dbReference type="Pfam" id="PF13458"/>
    </source>
</evidence>